<evidence type="ECO:0000259" key="3">
    <source>
        <dbReference type="SMART" id="SM00034"/>
    </source>
</evidence>
<organism evidence="4 5">
    <name type="scientific">Rotaria magnacalcarata</name>
    <dbReference type="NCBI Taxonomy" id="392030"/>
    <lineage>
        <taxon>Eukaryota</taxon>
        <taxon>Metazoa</taxon>
        <taxon>Spiralia</taxon>
        <taxon>Gnathifera</taxon>
        <taxon>Rotifera</taxon>
        <taxon>Eurotatoria</taxon>
        <taxon>Bdelloidea</taxon>
        <taxon>Philodinida</taxon>
        <taxon>Philodinidae</taxon>
        <taxon>Rotaria</taxon>
    </lineage>
</organism>
<reference evidence="4" key="1">
    <citation type="submission" date="2021-02" db="EMBL/GenBank/DDBJ databases">
        <authorList>
            <person name="Nowell W R."/>
        </authorList>
    </citation>
    <scope>NUCLEOTIDE SEQUENCE</scope>
</reference>
<feature type="chain" id="PRO_5032940783" description="C-type lectin domain-containing protein" evidence="2">
    <location>
        <begin position="23"/>
        <end position="1228"/>
    </location>
</feature>
<dbReference type="SUPFAM" id="SSF56436">
    <property type="entry name" value="C-type lectin-like"/>
    <property type="match status" value="3"/>
</dbReference>
<dbReference type="Proteomes" id="UP000663887">
    <property type="component" value="Unassembled WGS sequence"/>
</dbReference>
<keyword evidence="2" id="KW-0732">Signal</keyword>
<feature type="domain" description="C-type lectin" evidence="3">
    <location>
        <begin position="398"/>
        <end position="575"/>
    </location>
</feature>
<feature type="transmembrane region" description="Helical" evidence="1">
    <location>
        <begin position="1172"/>
        <end position="1193"/>
    </location>
</feature>
<evidence type="ECO:0000256" key="1">
    <source>
        <dbReference type="SAM" id="Phobius"/>
    </source>
</evidence>
<gene>
    <name evidence="4" type="ORF">XDN619_LOCUS4141</name>
</gene>
<evidence type="ECO:0000313" key="4">
    <source>
        <dbReference type="EMBL" id="CAF2018163.1"/>
    </source>
</evidence>
<dbReference type="CDD" id="cd00037">
    <property type="entry name" value="CLECT"/>
    <property type="match status" value="1"/>
</dbReference>
<feature type="domain" description="C-type lectin" evidence="3">
    <location>
        <begin position="981"/>
        <end position="1144"/>
    </location>
</feature>
<dbReference type="SMART" id="SM00034">
    <property type="entry name" value="CLECT"/>
    <property type="match status" value="3"/>
</dbReference>
<dbReference type="InterPro" id="IPR016186">
    <property type="entry name" value="C-type_lectin-like/link_sf"/>
</dbReference>
<feature type="domain" description="C-type lectin" evidence="3">
    <location>
        <begin position="801"/>
        <end position="950"/>
    </location>
</feature>
<keyword evidence="1" id="KW-0812">Transmembrane</keyword>
<dbReference type="Gene3D" id="3.10.100.10">
    <property type="entry name" value="Mannose-Binding Protein A, subunit A"/>
    <property type="match status" value="3"/>
</dbReference>
<name>A0A816N1K9_9BILA</name>
<keyword evidence="1" id="KW-1133">Transmembrane helix</keyword>
<dbReference type="PANTHER" id="PTHR22801">
    <property type="entry name" value="LITHOSTATHINE"/>
    <property type="match status" value="1"/>
</dbReference>
<protein>
    <recommendedName>
        <fullName evidence="3">C-type lectin domain-containing protein</fullName>
    </recommendedName>
</protein>
<evidence type="ECO:0000256" key="2">
    <source>
        <dbReference type="SAM" id="SignalP"/>
    </source>
</evidence>
<dbReference type="InterPro" id="IPR001304">
    <property type="entry name" value="C-type_lectin-like"/>
</dbReference>
<accession>A0A816N1K9</accession>
<sequence length="1228" mass="139821">MMFNPRLLSFFIIFSIAHAVDGAYRYVGCYQHVFYDSAFTSSYMEPTLCFRLCETPMIYLQKTLCRCAGSGLMDYNRQRDSSCSIPCKSVVGGQGKPSMCGGKEAYAVYAEEQFYTRHAHLLNYQIKFASCQFWNTSDYYDTVQVQIDESSTNSSLNKLERCAAACLDRNATTKSVGFNGDSNQCLCILSPKSNTESDRALSLTILPNNKCDRHCDNILGDSNVEHNFQCGSLSNQRIWAIYDLNYPCLIGSVYIEEFQKCVSVEKSTLTFCSSPSIKYMYDGNITWNAFLKVIEKLNLTKSMVSINFDNNVTIDSSWKCSNTTHFDGSTRSSSFYDNPKTIYILSSGCLIVTPYFYSSYRPFDTLCVEDPLNKDSLPYNSMLYESVLSDMDFMKFYCPTDWFDLNRNCYRMSTESKSIQKARTSCINKRKADLSENDEDIVLNDDDGAIRNETNDEHKKSMENIENGEIVQYTSGWQARLGYYLLDTRIVLPTATPGAFQSFNQYPSVPVTTIDMNRLSVNEFQMDNPRENNNSIVKDDSCIILTRSAIDEKESSVVRSIEANNCSKPRRVLCKTKSPFIQSHEHCLSNPLTLGLPTIISNYLSHESCVTICQALKTNFAAMSVNKCYCINSNFPYSRSKNLTYEKYRTKDCGKLCPGNQHQHCGNEKTIVALYIPFSILWLEDRDQNKMIRPNPDFVYESCIHLNSVNQSTMYEFNLTRAIDVHPRHCLELCVKYQQKYALMNSNKCLCTNIRLKNKNDNPTAFIKYSCTQECHGNYFYSCGNSSNSTIYSMYAMQTTCPRGFQVIEEQKRCVHANISAITSSYSNAQAYCKSVGGMLARINGVLEIQDILPKSFVSQRIYSIFSVNSARRAANESKYFWIDRKSDGSQMNTTSDHSIVRCSLTPRTVDGNCIVLRYEKTRIDQSVTYQRCFAESDQCSSMSALPVCVDQNLELNSIVNHPAKGNEFLESVNTTVNYSCGNETDYHLINGLCYKVNIHEMTWQESKSKCERENATLFIPEDDLTVMSIRSLFLHQRSYSSSSVLHVDVFGDKKNRSGMNYRIMDESSLSNMLDADYIPPSCGKIFLGRSFFSVTFSSVSMIRRYRFQDPQSGCGYVDIRSVRDLSISCDERSCDQLATAVCQKAPIQTSHAVVAERVYGRSNSAGRHLAAIFWMFSLVFILLIIGLTYVLYNRYLMRKNHSFIGTTRRNNDSAYSQLSTRNEFDLN</sequence>
<comment type="caution">
    <text evidence="4">The sequence shown here is derived from an EMBL/GenBank/DDBJ whole genome shotgun (WGS) entry which is preliminary data.</text>
</comment>
<feature type="signal peptide" evidence="2">
    <location>
        <begin position="1"/>
        <end position="22"/>
    </location>
</feature>
<dbReference type="AlphaFoldDB" id="A0A816N1K9"/>
<dbReference type="PANTHER" id="PTHR22801:SF63">
    <property type="entry name" value="C-TYPE LECTIN DOMAIN-CONTAINING PROTEIN"/>
    <property type="match status" value="1"/>
</dbReference>
<evidence type="ECO:0000313" key="5">
    <source>
        <dbReference type="Proteomes" id="UP000663887"/>
    </source>
</evidence>
<keyword evidence="1" id="KW-0472">Membrane</keyword>
<dbReference type="InterPro" id="IPR050801">
    <property type="entry name" value="Ca-Dep_Lectins_ImmuneDev"/>
</dbReference>
<dbReference type="EMBL" id="CAJNRG010000778">
    <property type="protein sequence ID" value="CAF2018163.1"/>
    <property type="molecule type" value="Genomic_DNA"/>
</dbReference>
<dbReference type="InterPro" id="IPR016187">
    <property type="entry name" value="CTDL_fold"/>
</dbReference>
<proteinExistence type="predicted"/>